<comment type="caution">
    <text evidence="2">The sequence shown here is derived from an EMBL/GenBank/DDBJ whole genome shotgun (WGS) entry which is preliminary data.</text>
</comment>
<dbReference type="PANTHER" id="PTHR34448">
    <property type="entry name" value="AMINOPEPTIDASE"/>
    <property type="match status" value="1"/>
</dbReference>
<evidence type="ECO:0000313" key="3">
    <source>
        <dbReference type="Proteomes" id="UP000779049"/>
    </source>
</evidence>
<evidence type="ECO:0000256" key="1">
    <source>
        <dbReference type="ARBA" id="ARBA00022723"/>
    </source>
</evidence>
<organism evidence="2 3">
    <name type="scientific">Sellimonas caecigallum</name>
    <dbReference type="NCBI Taxonomy" id="2592333"/>
    <lineage>
        <taxon>Bacteria</taxon>
        <taxon>Bacillati</taxon>
        <taxon>Bacillota</taxon>
        <taxon>Clostridia</taxon>
        <taxon>Lachnospirales</taxon>
        <taxon>Lachnospiraceae</taxon>
        <taxon>Sellimonas</taxon>
    </lineage>
</organism>
<evidence type="ECO:0000313" key="2">
    <source>
        <dbReference type="EMBL" id="MBY0759122.1"/>
    </source>
</evidence>
<dbReference type="Pfam" id="PF02073">
    <property type="entry name" value="Peptidase_M29"/>
    <property type="match status" value="1"/>
</dbReference>
<evidence type="ECO:0008006" key="4">
    <source>
        <dbReference type="Google" id="ProtNLM"/>
    </source>
</evidence>
<dbReference type="Proteomes" id="UP000779049">
    <property type="component" value="Unassembled WGS sequence"/>
</dbReference>
<name>A0ABS7L8M7_9FIRM</name>
<protein>
    <recommendedName>
        <fullName evidence="4">Leucyl aminopeptidase</fullName>
    </recommendedName>
</protein>
<sequence length="504" mass="58438">MNKRRRKKTNMKNIGQYIENEIKESVQTEENRYLSILRKANGSDLSWMEEYGRTISEEEKETAAFYFLYPKEKICKMAEHIVEAFLHGFISQNRERKGRKRVRLFYQVGQEALAACVADCLLKNGLKPVVIDPMLPERPKKEQLYLDEISEEMISQLYDRAFLKYKEEALDVCGMIGIGQFGKPDTETQSKERKMLERGRRLVEDSYVQPATISFSKVAFPSLQIGDNFHEIFDEVFEMNLEESEKFEKIQQILIDALDRCKSVRIIGKKPNQTSLNVQMQPIRDPQRETNFMNCGGDLNIPYGEVFTTPQLKGTTGVLHIPDIYLQNRKYHNLKLWFEDGQIADYSSEAEGQETKELIREELLSPYETLPAGEFAIGTNTRAFRICKKYHLEDKMPILIYEKMGPHLAIGDPCYRGGEEEAVYNLLDGKEITARTNEKTRNEDSDDKKYVQKHIDITLPYDEIEELYGYGKEGETIKIIKDGKFVLPGTDELNLGMEERRQEA</sequence>
<dbReference type="EMBL" id="VIRV01000011">
    <property type="protein sequence ID" value="MBY0759122.1"/>
    <property type="molecule type" value="Genomic_DNA"/>
</dbReference>
<dbReference type="InterPro" id="IPR052170">
    <property type="entry name" value="M29_Exopeptidase"/>
</dbReference>
<dbReference type="SUPFAM" id="SSF144052">
    <property type="entry name" value="Thermophilic metalloprotease-like"/>
    <property type="match status" value="1"/>
</dbReference>
<accession>A0ABS7L8M7</accession>
<proteinExistence type="predicted"/>
<gene>
    <name evidence="2" type="ORF">FLB61_08490</name>
</gene>
<dbReference type="InterPro" id="IPR000787">
    <property type="entry name" value="Peptidase_M29"/>
</dbReference>
<keyword evidence="3" id="KW-1185">Reference proteome</keyword>
<keyword evidence="1" id="KW-0479">Metal-binding</keyword>
<reference evidence="2 3" key="1">
    <citation type="journal article" date="2020" name="New Microbes New Infect">
        <title>Sellimonas caecigallum sp. nov., description and genome sequence of a new member of the Sellimonas genus isolated from the cecum of feral chicken.</title>
        <authorList>
            <person name="Wongkuna S."/>
            <person name="Ghimire S."/>
            <person name="Antony L."/>
            <person name="Chankhamhaengdecha S."/>
            <person name="Janvilisri T."/>
            <person name="Scaria J."/>
        </authorList>
    </citation>
    <scope>NUCLEOTIDE SEQUENCE [LARGE SCALE GENOMIC DNA]</scope>
    <source>
        <strain evidence="2 3">SW451</strain>
    </source>
</reference>
<dbReference type="PANTHER" id="PTHR34448:SF1">
    <property type="entry name" value="BLL6088 PROTEIN"/>
    <property type="match status" value="1"/>
</dbReference>